<name>A0A816H365_9BILA</name>
<gene>
    <name evidence="1" type="ORF">GPM918_LOCUS46593</name>
    <name evidence="2" type="ORF">SRO942_LOCUS51076</name>
</gene>
<dbReference type="Proteomes" id="UP000663829">
    <property type="component" value="Unassembled WGS sequence"/>
</dbReference>
<organism evidence="1 3">
    <name type="scientific">Didymodactylos carnosus</name>
    <dbReference type="NCBI Taxonomy" id="1234261"/>
    <lineage>
        <taxon>Eukaryota</taxon>
        <taxon>Metazoa</taxon>
        <taxon>Spiralia</taxon>
        <taxon>Gnathifera</taxon>
        <taxon>Rotifera</taxon>
        <taxon>Eurotatoria</taxon>
        <taxon>Bdelloidea</taxon>
        <taxon>Philodinida</taxon>
        <taxon>Philodinidae</taxon>
        <taxon>Didymodactylos</taxon>
    </lineage>
</organism>
<dbReference type="EMBL" id="CAJNOQ010066412">
    <property type="protein sequence ID" value="CAF1680775.1"/>
    <property type="molecule type" value="Genomic_DNA"/>
</dbReference>
<feature type="non-terminal residue" evidence="1">
    <location>
        <position position="13"/>
    </location>
</feature>
<evidence type="ECO:0000313" key="2">
    <source>
        <dbReference type="EMBL" id="CAF4681620.1"/>
    </source>
</evidence>
<protein>
    <submittedName>
        <fullName evidence="1">Uncharacterized protein</fullName>
    </submittedName>
</protein>
<evidence type="ECO:0000313" key="1">
    <source>
        <dbReference type="EMBL" id="CAF1680775.1"/>
    </source>
</evidence>
<proteinExistence type="predicted"/>
<dbReference type="Proteomes" id="UP000681722">
    <property type="component" value="Unassembled WGS sequence"/>
</dbReference>
<dbReference type="EMBL" id="CAJOBC010154276">
    <property type="protein sequence ID" value="CAF4681620.1"/>
    <property type="molecule type" value="Genomic_DNA"/>
</dbReference>
<keyword evidence="3" id="KW-1185">Reference proteome</keyword>
<evidence type="ECO:0000313" key="3">
    <source>
        <dbReference type="Proteomes" id="UP000663829"/>
    </source>
</evidence>
<accession>A0A816H365</accession>
<comment type="caution">
    <text evidence="1">The sequence shown here is derived from an EMBL/GenBank/DDBJ whole genome shotgun (WGS) entry which is preliminary data.</text>
</comment>
<reference evidence="1" key="1">
    <citation type="submission" date="2021-02" db="EMBL/GenBank/DDBJ databases">
        <authorList>
            <person name="Nowell W R."/>
        </authorList>
    </citation>
    <scope>NUCLEOTIDE SEQUENCE</scope>
</reference>
<sequence length="13" mass="1369">MAARPTMPDPPAN</sequence>